<dbReference type="InterPro" id="IPR037755">
    <property type="entry name" value="Plc1_PH"/>
</dbReference>
<dbReference type="GO" id="GO:0016042">
    <property type="term" value="P:lipid catabolic process"/>
    <property type="evidence" value="ECO:0007669"/>
    <property type="project" value="UniProtKB-KW"/>
</dbReference>
<feature type="compositionally biased region" description="Low complexity" evidence="8">
    <location>
        <begin position="43"/>
        <end position="52"/>
    </location>
</feature>
<keyword evidence="4 7" id="KW-0442">Lipid degradation</keyword>
<evidence type="ECO:0000256" key="3">
    <source>
        <dbReference type="ARBA" id="ARBA00022837"/>
    </source>
</evidence>
<gene>
    <name evidence="11" type="ORF">KLMA_80017</name>
</gene>
<feature type="region of interest" description="Disordered" evidence="8">
    <location>
        <begin position="1026"/>
        <end position="1061"/>
    </location>
</feature>
<comment type="catalytic activity">
    <reaction evidence="7">
        <text>a 1,2-diacyl-sn-glycero-3-phospho-(1D-myo-inositol-4,5-bisphosphate) + H2O = 1D-myo-inositol 1,4,5-trisphosphate + a 1,2-diacyl-sn-glycerol + H(+)</text>
        <dbReference type="Rhea" id="RHEA:33179"/>
        <dbReference type="ChEBI" id="CHEBI:15377"/>
        <dbReference type="ChEBI" id="CHEBI:15378"/>
        <dbReference type="ChEBI" id="CHEBI:17815"/>
        <dbReference type="ChEBI" id="CHEBI:58456"/>
        <dbReference type="ChEBI" id="CHEBI:203600"/>
        <dbReference type="EC" id="3.1.4.11"/>
    </reaction>
</comment>
<dbReference type="OrthoDB" id="269822at2759"/>
<feature type="compositionally biased region" description="Low complexity" evidence="8">
    <location>
        <begin position="542"/>
        <end position="557"/>
    </location>
</feature>
<keyword evidence="3" id="KW-0106">Calcium</keyword>
<dbReference type="InterPro" id="IPR011992">
    <property type="entry name" value="EF-hand-dom_pair"/>
</dbReference>
<dbReference type="SMART" id="SM00148">
    <property type="entry name" value="PLCXc"/>
    <property type="match status" value="1"/>
</dbReference>
<evidence type="ECO:0000256" key="4">
    <source>
        <dbReference type="ARBA" id="ARBA00022963"/>
    </source>
</evidence>
<dbReference type="InterPro" id="IPR017946">
    <property type="entry name" value="PLC-like_Pdiesterase_TIM-brl"/>
</dbReference>
<dbReference type="InterPro" id="IPR035892">
    <property type="entry name" value="C2_domain_sf"/>
</dbReference>
<dbReference type="GO" id="GO:0048015">
    <property type="term" value="P:phosphatidylinositol-mediated signaling"/>
    <property type="evidence" value="ECO:0007669"/>
    <property type="project" value="TreeGrafter"/>
</dbReference>
<feature type="region of interest" description="Disordered" evidence="8">
    <location>
        <begin position="816"/>
        <end position="836"/>
    </location>
</feature>
<evidence type="ECO:0000313" key="11">
    <source>
        <dbReference type="EMBL" id="BAO42328.2"/>
    </source>
</evidence>
<dbReference type="GO" id="GO:0004435">
    <property type="term" value="F:phosphatidylinositol-4,5-bisphosphate phospholipase C activity"/>
    <property type="evidence" value="ECO:0007669"/>
    <property type="project" value="UniProtKB-EC"/>
</dbReference>
<name>W0TH02_KLUMD</name>
<evidence type="ECO:0000256" key="6">
    <source>
        <dbReference type="ARBA" id="ARBA00023224"/>
    </source>
</evidence>
<keyword evidence="5 7" id="KW-0443">Lipid metabolism</keyword>
<dbReference type="InterPro" id="IPR011993">
    <property type="entry name" value="PH-like_dom_sf"/>
</dbReference>
<feature type="domain" description="EF-hand" evidence="10">
    <location>
        <begin position="284"/>
        <end position="319"/>
    </location>
</feature>
<dbReference type="InterPro" id="IPR001711">
    <property type="entry name" value="PLipase_C_Pinositol-sp_Y"/>
</dbReference>
<dbReference type="Gene3D" id="2.30.29.30">
    <property type="entry name" value="Pleckstrin-homology domain (PH domain)/Phosphotyrosine-binding domain (PTB)"/>
    <property type="match status" value="1"/>
</dbReference>
<evidence type="ECO:0000256" key="2">
    <source>
        <dbReference type="ARBA" id="ARBA00022801"/>
    </source>
</evidence>
<feature type="compositionally biased region" description="Polar residues" evidence="8">
    <location>
        <begin position="17"/>
        <end position="38"/>
    </location>
</feature>
<dbReference type="Gene3D" id="2.60.40.150">
    <property type="entry name" value="C2 domain"/>
    <property type="match status" value="1"/>
</dbReference>
<feature type="compositionally biased region" description="Basic and acidic residues" evidence="8">
    <location>
        <begin position="1046"/>
        <end position="1061"/>
    </location>
</feature>
<evidence type="ECO:0000313" key="12">
    <source>
        <dbReference type="Proteomes" id="UP000065495"/>
    </source>
</evidence>
<evidence type="ECO:0000256" key="1">
    <source>
        <dbReference type="ARBA" id="ARBA00012368"/>
    </source>
</evidence>
<dbReference type="PROSITE" id="PS00018">
    <property type="entry name" value="EF_HAND_1"/>
    <property type="match status" value="1"/>
</dbReference>
<dbReference type="PROSITE" id="PS50222">
    <property type="entry name" value="EF_HAND_2"/>
    <property type="match status" value="1"/>
</dbReference>
<organism evidence="11 12">
    <name type="scientific">Kluyveromyces marxianus (strain DMKU3-1042 / BCC 29191 / NBRC 104275)</name>
    <name type="common">Yeast</name>
    <name type="synonym">Candida kefyr</name>
    <dbReference type="NCBI Taxonomy" id="1003335"/>
    <lineage>
        <taxon>Eukaryota</taxon>
        <taxon>Fungi</taxon>
        <taxon>Dikarya</taxon>
        <taxon>Ascomycota</taxon>
        <taxon>Saccharomycotina</taxon>
        <taxon>Saccharomycetes</taxon>
        <taxon>Saccharomycetales</taxon>
        <taxon>Saccharomycetaceae</taxon>
        <taxon>Kluyveromyces</taxon>
    </lineage>
</organism>
<dbReference type="SUPFAM" id="SSF47473">
    <property type="entry name" value="EF-hand"/>
    <property type="match status" value="1"/>
</dbReference>
<dbReference type="Pfam" id="PF00388">
    <property type="entry name" value="PI-PLC-X"/>
    <property type="match status" value="1"/>
</dbReference>
<feature type="domain" description="PI-PLC Y-box" evidence="9">
    <location>
        <begin position="619"/>
        <end position="738"/>
    </location>
</feature>
<dbReference type="SMART" id="SM00239">
    <property type="entry name" value="C2"/>
    <property type="match status" value="1"/>
</dbReference>
<dbReference type="InterPro" id="IPR002048">
    <property type="entry name" value="EF_hand_dom"/>
</dbReference>
<proteinExistence type="predicted"/>
<dbReference type="EMBL" id="AP012220">
    <property type="protein sequence ID" value="BAO42328.2"/>
    <property type="molecule type" value="Genomic_DNA"/>
</dbReference>
<dbReference type="SUPFAM" id="SSF49562">
    <property type="entry name" value="C2 domain (Calcium/lipid-binding domain, CaLB)"/>
    <property type="match status" value="1"/>
</dbReference>
<feature type="region of interest" description="Disordered" evidence="8">
    <location>
        <begin position="1"/>
        <end position="52"/>
    </location>
</feature>
<dbReference type="PANTHER" id="PTHR10336:SF36">
    <property type="entry name" value="1-PHOSPHATIDYLINOSITOL 4,5-BISPHOSPHATE PHOSPHODIESTERASE BETA-4"/>
    <property type="match status" value="1"/>
</dbReference>
<dbReference type="PROSITE" id="PS50007">
    <property type="entry name" value="PIPLC_X_DOMAIN"/>
    <property type="match status" value="1"/>
</dbReference>
<dbReference type="SMART" id="SM00149">
    <property type="entry name" value="PLCYc"/>
    <property type="match status" value="1"/>
</dbReference>
<dbReference type="Pfam" id="PF00387">
    <property type="entry name" value="PI-PLC-Y"/>
    <property type="match status" value="1"/>
</dbReference>
<dbReference type="Gene3D" id="1.10.238.10">
    <property type="entry name" value="EF-hand"/>
    <property type="match status" value="1"/>
</dbReference>
<sequence>MSEQQLNKVQIRRSDSNSDPDGSTSKLSHSDGQGSQPMVRNKSGSSGSSECNSVGGEDLCVYDHIYKGIKGFLSRRTSLGGSYSSSNSSSNKVGERELCGPLTYALSSNLRIESINSQLGSFPSSGGAMDFPLVKVTRRKRVKYTFHIDENVISWNNSKKEIFVDSIKDIRIGDLATNYMDMYDIRGPMRELWCTIIYSVSKNKLKALHVVADNKVVFQSFYDSVVYLINSRRRLMEEIALPNNEQFANIHWQTNVSTKKEDQEKDSLSFPDVKRLCNRYHIYCSDAYLRVLFERADTNHNGLLNFAEFQDFVRYLRFRPEVQIIHDEMKDADSGMVGFESFYRFLNNVQGEVMSRTYAYKVFRKFCTSPLDDSMDMNGLLEFLTKQPFLKFFEEDYSRPLNEYFISSSHNTYLMGKQLVDEVSVEAYTRALQQGCRCIEIDIWQGDHGPVVCHGLFTQSIPLEDVIKTIRKYAFITSPYPLIVSLEIHCKKDFQAMIFDIMKEILGDLIYVIPPNSQQLLSPMELKNRIILKSKKTQAFESDSAMSTTSGGATSSSPYDTLSESGDSIIESGRRTGSFGNTNLSPTVSRKSVNGASSTSGRSLRLSSKVEISEQILEISGIHGVRFRNFSLPESKTTTHCFSLNEKKFLALYKDEIQRLAINKHNRRHLMRVYPHVWRYKSTNFNPIQFWVEGVQMVATNWQTYDLGQQLNHAMFQVSLDRNSIWHSGYVLKPPHLRREVHKMKDIPAIVERVKRQKINVQVDILSGQMLSLQHSKVIAPYVEIEIYTDNGVESLKLTNCIQDEGCTSTCTSTTTTGGGAGSDCSGSDPNKEDRWSTGGTPLFATKYVRDNGFNPVWNASFQCTLTNTTFNFVRFTVKNGGQVVATSCIRLHYLKQGYRHLPLYNSKGEKFIFSTLFIRMNGRSPLKKRNVLSSKNVNVNATGHAKLVSKPGVSGSRGSPVRSRTKIDVEQALQSSPVRQVRSGSKSPIKCGTTSTTTSTTFTFYEESEEDRAAALVRHMTLRRSAVHDENETEQENQNQNQKLEPSRVHTQDTQKHRKPLQDLDIDKYPGTVQYAGGREQRLTLQLGHQRALPVGVTPPRDKKVRDFFGGKQGGALEAATPSSSTTDDIPLNKVVRKLEFRIAEGE</sequence>
<dbReference type="CDD" id="cd08598">
    <property type="entry name" value="PI-PLC1c_yeast"/>
    <property type="match status" value="1"/>
</dbReference>
<dbReference type="SUPFAM" id="SSF51695">
    <property type="entry name" value="PLC-like phosphodiesterases"/>
    <property type="match status" value="1"/>
</dbReference>
<keyword evidence="2 7" id="KW-0378">Hydrolase</keyword>
<dbReference type="CDD" id="cd13360">
    <property type="entry name" value="PH_PLC_fungal"/>
    <property type="match status" value="1"/>
</dbReference>
<dbReference type="InterPro" id="IPR001192">
    <property type="entry name" value="PI-PLC_fam"/>
</dbReference>
<evidence type="ECO:0000259" key="10">
    <source>
        <dbReference type="PROSITE" id="PS50222"/>
    </source>
</evidence>
<feature type="region of interest" description="Disordered" evidence="8">
    <location>
        <begin position="974"/>
        <end position="997"/>
    </location>
</feature>
<accession>W0TH02</accession>
<dbReference type="InterPro" id="IPR000008">
    <property type="entry name" value="C2_dom"/>
</dbReference>
<evidence type="ECO:0000259" key="9">
    <source>
        <dbReference type="PROSITE" id="PS50008"/>
    </source>
</evidence>
<protein>
    <recommendedName>
        <fullName evidence="1 7">Phosphoinositide phospholipase C</fullName>
        <ecNumber evidence="1 7">3.1.4.11</ecNumber>
    </recommendedName>
</protein>
<evidence type="ECO:0000256" key="8">
    <source>
        <dbReference type="SAM" id="MobiDB-lite"/>
    </source>
</evidence>
<dbReference type="InterPro" id="IPR018247">
    <property type="entry name" value="EF_Hand_1_Ca_BS"/>
</dbReference>
<dbReference type="PRINTS" id="PR00390">
    <property type="entry name" value="PHPHLIPASEC"/>
</dbReference>
<dbReference type="GO" id="GO:0005509">
    <property type="term" value="F:calcium ion binding"/>
    <property type="evidence" value="ECO:0007669"/>
    <property type="project" value="InterPro"/>
</dbReference>
<dbReference type="CDD" id="cd22876">
    <property type="entry name" value="Acm1_CIR"/>
    <property type="match status" value="1"/>
</dbReference>
<evidence type="ECO:0000256" key="7">
    <source>
        <dbReference type="RuleBase" id="RU361133"/>
    </source>
</evidence>
<dbReference type="AlphaFoldDB" id="W0TH02"/>
<dbReference type="Proteomes" id="UP000065495">
    <property type="component" value="Chromosome 8"/>
</dbReference>
<dbReference type="PROSITE" id="PS50008">
    <property type="entry name" value="PIPLC_Y_DOMAIN"/>
    <property type="match status" value="1"/>
</dbReference>
<dbReference type="EC" id="3.1.4.11" evidence="1 7"/>
<dbReference type="PANTHER" id="PTHR10336">
    <property type="entry name" value="PHOSPHOINOSITIDE-SPECIFIC PHOSPHOLIPASE C FAMILY PROTEIN"/>
    <property type="match status" value="1"/>
</dbReference>
<dbReference type="InterPro" id="IPR000909">
    <property type="entry name" value="PLipase_C_PInositol-sp_X_dom"/>
</dbReference>
<dbReference type="SUPFAM" id="SSF50729">
    <property type="entry name" value="PH domain-like"/>
    <property type="match status" value="1"/>
</dbReference>
<dbReference type="GO" id="GO:0051209">
    <property type="term" value="P:release of sequestered calcium ion into cytosol"/>
    <property type="evidence" value="ECO:0007669"/>
    <property type="project" value="TreeGrafter"/>
</dbReference>
<dbReference type="CDD" id="cd00275">
    <property type="entry name" value="C2_PLC_like"/>
    <property type="match status" value="1"/>
</dbReference>
<feature type="compositionally biased region" description="Polar residues" evidence="8">
    <location>
        <begin position="974"/>
        <end position="987"/>
    </location>
</feature>
<reference evidence="11 12" key="1">
    <citation type="journal article" date="2015" name="Biotechnol. Biofuels">
        <title>Genetic basis of the highly efficient yeast Kluyveromyces marxianus: complete genome sequence and transcriptome analyses.</title>
        <authorList>
            <person name="Lertwattanasakul N."/>
            <person name="Kosaka T."/>
            <person name="Hosoyama A."/>
            <person name="Suzuki Y."/>
            <person name="Rodrussamee N."/>
            <person name="Matsutani M."/>
            <person name="Murata M."/>
            <person name="Fujimoto N."/>
            <person name="Suprayogi"/>
            <person name="Tsuchikane K."/>
            <person name="Limtong S."/>
            <person name="Fujita N."/>
            <person name="Yamada M."/>
        </authorList>
    </citation>
    <scope>NUCLEOTIDE SEQUENCE [LARGE SCALE GENOMIC DNA]</scope>
    <source>
        <strain evidence="12">DMKU3-1042 / BCC 29191 / NBRC 104275</strain>
    </source>
</reference>
<feature type="region of interest" description="Disordered" evidence="8">
    <location>
        <begin position="542"/>
        <end position="601"/>
    </location>
</feature>
<keyword evidence="6" id="KW-0807">Transducer</keyword>
<dbReference type="VEuPathDB" id="FungiDB:KLMA_80017"/>
<dbReference type="Gene3D" id="3.20.20.190">
    <property type="entry name" value="Phosphatidylinositol (PI) phosphodiesterase"/>
    <property type="match status" value="1"/>
</dbReference>
<evidence type="ECO:0000256" key="5">
    <source>
        <dbReference type="ARBA" id="ARBA00023098"/>
    </source>
</evidence>
<feature type="compositionally biased region" description="Polar residues" evidence="8">
    <location>
        <begin position="578"/>
        <end position="596"/>
    </location>
</feature>